<feature type="region of interest" description="Disordered" evidence="1">
    <location>
        <begin position="126"/>
        <end position="167"/>
    </location>
</feature>
<dbReference type="SUPFAM" id="SSF53474">
    <property type="entry name" value="alpha/beta-Hydrolases"/>
    <property type="match status" value="1"/>
</dbReference>
<name>A0A8H4VYK2_9HELO</name>
<feature type="region of interest" description="Disordered" evidence="1">
    <location>
        <begin position="267"/>
        <end position="370"/>
    </location>
</feature>
<feature type="compositionally biased region" description="Basic and acidic residues" evidence="1">
    <location>
        <begin position="303"/>
        <end position="316"/>
    </location>
</feature>
<proteinExistence type="predicted"/>
<accession>A0A8H4VYK2</accession>
<dbReference type="EMBL" id="JAAMPI010000998">
    <property type="protein sequence ID" value="KAF4627266.1"/>
    <property type="molecule type" value="Genomic_DNA"/>
</dbReference>
<dbReference type="InterPro" id="IPR029058">
    <property type="entry name" value="AB_hydrolase_fold"/>
</dbReference>
<dbReference type="AlphaFoldDB" id="A0A8H4VYK2"/>
<feature type="compositionally biased region" description="Basic and acidic residues" evidence="1">
    <location>
        <begin position="281"/>
        <end position="295"/>
    </location>
</feature>
<keyword evidence="3" id="KW-1185">Reference proteome</keyword>
<dbReference type="Gene3D" id="3.40.50.1820">
    <property type="entry name" value="alpha/beta hydrolase"/>
    <property type="match status" value="2"/>
</dbReference>
<evidence type="ECO:0000313" key="3">
    <source>
        <dbReference type="Proteomes" id="UP000566819"/>
    </source>
</evidence>
<dbReference type="PANTHER" id="PTHR42103:SF2">
    <property type="entry name" value="AB HYDROLASE-1 DOMAIN-CONTAINING PROTEIN"/>
    <property type="match status" value="1"/>
</dbReference>
<dbReference type="PANTHER" id="PTHR42103">
    <property type="entry name" value="ALPHA/BETA-HYDROLASES SUPERFAMILY PROTEIN"/>
    <property type="match status" value="1"/>
</dbReference>
<reference evidence="2 3" key="1">
    <citation type="submission" date="2020-03" db="EMBL/GenBank/DDBJ databases">
        <title>Draft Genome Sequence of Cudoniella acicularis.</title>
        <authorList>
            <person name="Buettner E."/>
            <person name="Kellner H."/>
        </authorList>
    </citation>
    <scope>NUCLEOTIDE SEQUENCE [LARGE SCALE GENOMIC DNA]</scope>
    <source>
        <strain evidence="2 3">DSM 108380</strain>
    </source>
</reference>
<feature type="compositionally biased region" description="Basic and acidic residues" evidence="1">
    <location>
        <begin position="352"/>
        <end position="368"/>
    </location>
</feature>
<feature type="compositionally biased region" description="Polar residues" evidence="1">
    <location>
        <begin position="331"/>
        <end position="350"/>
    </location>
</feature>
<evidence type="ECO:0000256" key="1">
    <source>
        <dbReference type="SAM" id="MobiDB-lite"/>
    </source>
</evidence>
<organism evidence="2 3">
    <name type="scientific">Cudoniella acicularis</name>
    <dbReference type="NCBI Taxonomy" id="354080"/>
    <lineage>
        <taxon>Eukaryota</taxon>
        <taxon>Fungi</taxon>
        <taxon>Dikarya</taxon>
        <taxon>Ascomycota</taxon>
        <taxon>Pezizomycotina</taxon>
        <taxon>Leotiomycetes</taxon>
        <taxon>Helotiales</taxon>
        <taxon>Tricladiaceae</taxon>
        <taxon>Cudoniella</taxon>
    </lineage>
</organism>
<dbReference type="OrthoDB" id="10260961at2759"/>
<evidence type="ECO:0000313" key="2">
    <source>
        <dbReference type="EMBL" id="KAF4627266.1"/>
    </source>
</evidence>
<dbReference type="Proteomes" id="UP000566819">
    <property type="component" value="Unassembled WGS sequence"/>
</dbReference>
<gene>
    <name evidence="2" type="ORF">G7Y89_g10886</name>
</gene>
<comment type="caution">
    <text evidence="2">The sequence shown here is derived from an EMBL/GenBank/DDBJ whole genome shotgun (WGS) entry which is preliminary data.</text>
</comment>
<protein>
    <submittedName>
        <fullName evidence="2">Uncharacterized protein</fullName>
    </submittedName>
</protein>
<sequence length="488" mass="54040">MVLPAPTLSFTVPSIHDDSILQCRIYHPKCLAPTAASQLTDWHKKAAIIAHPYAPLGGCYDDPVVGLVAGTVLEQGFVVCTFNFRGAGRSRGRTSWQSKAEQNDYISLIGFVVYYMHLLNPPPITPPPIEQPKFTRSDPEMHNLTPVPSQALPPPHTSDPRYLSPTSSLSSNAAAYEPTYSIDSEPRLLLGGYSYGALIASCLPSILGAMLAPFQNPQPGSAHAEIRLRAESLAMQQNEVINSQISSLLSAYRHRRGRSLQFDELLTSPKTRKANGGVRMGGEEDLRRASHDSHRSRNSFTAETHERVRRSVDRVRSITHSSRFSPRRENSGGSLASSYISKRSNSNPSIDQEPHDEGNKVQEEKATKEIPGIGEGLKTAYLLVSPLQGWINSLATMFTFKSGRDQDFASENEMKFTIDPTLAVFGDDDIFVSVKKLRAWVEKLEKAGKGGENSHFRHREVAGAGHFWLRYEAVTILEEEVRNFVNTL</sequence>